<evidence type="ECO:0000256" key="4">
    <source>
        <dbReference type="ARBA" id="ARBA00022692"/>
    </source>
</evidence>
<evidence type="ECO:0000313" key="13">
    <source>
        <dbReference type="EMBL" id="RKP34940.1"/>
    </source>
</evidence>
<dbReference type="GO" id="GO:0015036">
    <property type="term" value="F:disulfide oxidoreductase activity"/>
    <property type="evidence" value="ECO:0007669"/>
    <property type="project" value="TreeGrafter"/>
</dbReference>
<dbReference type="GO" id="GO:0005789">
    <property type="term" value="C:endoplasmic reticulum membrane"/>
    <property type="evidence" value="ECO:0007669"/>
    <property type="project" value="UniProtKB-SubCell"/>
</dbReference>
<name>A0A4P9ZR82_9FUNG</name>
<dbReference type="InterPro" id="IPR052454">
    <property type="entry name" value="TMX_domain-containing"/>
</dbReference>
<keyword evidence="5" id="KW-0732">Signal</keyword>
<evidence type="ECO:0000313" key="14">
    <source>
        <dbReference type="Proteomes" id="UP000268162"/>
    </source>
</evidence>
<dbReference type="STRING" id="215637.A0A4P9ZR82"/>
<organism evidence="13 14">
    <name type="scientific">Dimargaris cristalligena</name>
    <dbReference type="NCBI Taxonomy" id="215637"/>
    <lineage>
        <taxon>Eukaryota</taxon>
        <taxon>Fungi</taxon>
        <taxon>Fungi incertae sedis</taxon>
        <taxon>Zoopagomycota</taxon>
        <taxon>Kickxellomycotina</taxon>
        <taxon>Dimargaritomycetes</taxon>
        <taxon>Dimargaritales</taxon>
        <taxon>Dimargaritaceae</taxon>
        <taxon>Dimargaris</taxon>
    </lineage>
</organism>
<evidence type="ECO:0000256" key="2">
    <source>
        <dbReference type="ARBA" id="ARBA00022448"/>
    </source>
</evidence>
<evidence type="ECO:0000259" key="12">
    <source>
        <dbReference type="PROSITE" id="PS51352"/>
    </source>
</evidence>
<dbReference type="AlphaFoldDB" id="A0A4P9ZR82"/>
<comment type="subcellular location">
    <subcellularLocation>
        <location evidence="1">Endoplasmic reticulum membrane</location>
        <topology evidence="1">Single-pass type I membrane protein</topology>
    </subcellularLocation>
</comment>
<keyword evidence="10" id="KW-1015">Disulfide bond</keyword>
<dbReference type="InterPro" id="IPR013766">
    <property type="entry name" value="Thioredoxin_domain"/>
</dbReference>
<keyword evidence="3" id="KW-0597">Phosphoprotein</keyword>
<evidence type="ECO:0000256" key="7">
    <source>
        <dbReference type="ARBA" id="ARBA00022982"/>
    </source>
</evidence>
<keyword evidence="9" id="KW-0472">Membrane</keyword>
<evidence type="ECO:0000256" key="11">
    <source>
        <dbReference type="ARBA" id="ARBA00023284"/>
    </source>
</evidence>
<dbReference type="PROSITE" id="PS51352">
    <property type="entry name" value="THIOREDOXIN_2"/>
    <property type="match status" value="1"/>
</dbReference>
<dbReference type="InterPro" id="IPR017937">
    <property type="entry name" value="Thioredoxin_CS"/>
</dbReference>
<evidence type="ECO:0000256" key="1">
    <source>
        <dbReference type="ARBA" id="ARBA00004115"/>
    </source>
</evidence>
<evidence type="ECO:0000256" key="10">
    <source>
        <dbReference type="ARBA" id="ARBA00023157"/>
    </source>
</evidence>
<keyword evidence="14" id="KW-1185">Reference proteome</keyword>
<keyword evidence="6" id="KW-0256">Endoplasmic reticulum</keyword>
<keyword evidence="7" id="KW-0249">Electron transport</keyword>
<dbReference type="PANTHER" id="PTHR46107">
    <property type="entry name" value="DUMPY: SHORTER THAN WILD-TYPE"/>
    <property type="match status" value="1"/>
</dbReference>
<dbReference type="Gene3D" id="3.40.30.10">
    <property type="entry name" value="Glutaredoxin"/>
    <property type="match status" value="1"/>
</dbReference>
<protein>
    <submittedName>
        <fullName evidence="13">Thioredoxin-like protein</fullName>
    </submittedName>
</protein>
<dbReference type="InterPro" id="IPR036249">
    <property type="entry name" value="Thioredoxin-like_sf"/>
</dbReference>
<keyword evidence="11" id="KW-0676">Redox-active center</keyword>
<dbReference type="CDD" id="cd02961">
    <property type="entry name" value="PDI_a_family"/>
    <property type="match status" value="1"/>
</dbReference>
<accession>A0A4P9ZR82</accession>
<sequence>MTDANYADLLATRDEWILDFYATWCGACQQFAPKLKLLSERLADADMPHVGIAKIEIDANPELAARFMITRLPTLFYLRHNESKYPSPATLSGLDSMPTTLATAQLKQPPTLCHIARLVTY</sequence>
<dbReference type="PANTHER" id="PTHR46107:SF3">
    <property type="entry name" value="THIOREDOXIN DOMAIN-CONTAINING PROTEIN"/>
    <property type="match status" value="1"/>
</dbReference>
<evidence type="ECO:0000256" key="3">
    <source>
        <dbReference type="ARBA" id="ARBA00022553"/>
    </source>
</evidence>
<reference evidence="14" key="1">
    <citation type="journal article" date="2018" name="Nat. Microbiol.">
        <title>Leveraging single-cell genomics to expand the fungal tree of life.</title>
        <authorList>
            <person name="Ahrendt S.R."/>
            <person name="Quandt C.A."/>
            <person name="Ciobanu D."/>
            <person name="Clum A."/>
            <person name="Salamov A."/>
            <person name="Andreopoulos B."/>
            <person name="Cheng J.F."/>
            <person name="Woyke T."/>
            <person name="Pelin A."/>
            <person name="Henrissat B."/>
            <person name="Reynolds N.K."/>
            <person name="Benny G.L."/>
            <person name="Smith M.E."/>
            <person name="James T.Y."/>
            <person name="Grigoriev I.V."/>
        </authorList>
    </citation>
    <scope>NUCLEOTIDE SEQUENCE [LARGE SCALE GENOMIC DNA]</scope>
    <source>
        <strain evidence="14">RSA 468</strain>
    </source>
</reference>
<feature type="domain" description="Thioredoxin" evidence="12">
    <location>
        <begin position="1"/>
        <end position="103"/>
    </location>
</feature>
<evidence type="ECO:0000256" key="5">
    <source>
        <dbReference type="ARBA" id="ARBA00022729"/>
    </source>
</evidence>
<evidence type="ECO:0000256" key="8">
    <source>
        <dbReference type="ARBA" id="ARBA00022989"/>
    </source>
</evidence>
<dbReference type="Proteomes" id="UP000268162">
    <property type="component" value="Unassembled WGS sequence"/>
</dbReference>
<keyword evidence="4" id="KW-0812">Transmembrane</keyword>
<dbReference type="EMBL" id="ML003016">
    <property type="protein sequence ID" value="RKP34940.1"/>
    <property type="molecule type" value="Genomic_DNA"/>
</dbReference>
<evidence type="ECO:0000256" key="6">
    <source>
        <dbReference type="ARBA" id="ARBA00022824"/>
    </source>
</evidence>
<dbReference type="Pfam" id="PF00085">
    <property type="entry name" value="Thioredoxin"/>
    <property type="match status" value="1"/>
</dbReference>
<evidence type="ECO:0000256" key="9">
    <source>
        <dbReference type="ARBA" id="ARBA00023136"/>
    </source>
</evidence>
<keyword evidence="2" id="KW-0813">Transport</keyword>
<proteinExistence type="predicted"/>
<keyword evidence="8" id="KW-1133">Transmembrane helix</keyword>
<gene>
    <name evidence="13" type="ORF">BJ085DRAFT_24895</name>
</gene>
<dbReference type="PROSITE" id="PS00194">
    <property type="entry name" value="THIOREDOXIN_1"/>
    <property type="match status" value="1"/>
</dbReference>
<dbReference type="SUPFAM" id="SSF52833">
    <property type="entry name" value="Thioredoxin-like"/>
    <property type="match status" value="1"/>
</dbReference>